<dbReference type="Pfam" id="PF09995">
    <property type="entry name" value="MPAB_Lcp_cat"/>
    <property type="match status" value="1"/>
</dbReference>
<dbReference type="Proteomes" id="UP000315673">
    <property type="component" value="Chromosome"/>
</dbReference>
<gene>
    <name evidence="2" type="ORF">FPZ24_12150</name>
</gene>
<dbReference type="EMBL" id="CP042306">
    <property type="protein sequence ID" value="QDZ08136.1"/>
    <property type="molecule type" value="Genomic_DNA"/>
</dbReference>
<name>A0A5B8LJJ4_9SPHN</name>
<dbReference type="InterPro" id="IPR018713">
    <property type="entry name" value="MPAB/Lcp_cat_dom"/>
</dbReference>
<protein>
    <submittedName>
        <fullName evidence="2">DUF2236 domain-containing protein</fullName>
    </submittedName>
</protein>
<reference evidence="2 3" key="1">
    <citation type="submission" date="2019-07" db="EMBL/GenBank/DDBJ databases">
        <title>Full genome sequence of Sphingomonas sp. 4R-6-7(HKS19).</title>
        <authorList>
            <person name="Im W.-T."/>
        </authorList>
    </citation>
    <scope>NUCLEOTIDE SEQUENCE [LARGE SCALE GENOMIC DNA]</scope>
    <source>
        <strain evidence="2 3">HKS19</strain>
    </source>
</reference>
<dbReference type="AlphaFoldDB" id="A0A5B8LJJ4"/>
<proteinExistence type="predicted"/>
<feature type="domain" description="ER-bound oxygenase mpaB/mpaB'/Rubber oxygenase catalytic" evidence="1">
    <location>
        <begin position="41"/>
        <end position="271"/>
    </location>
</feature>
<evidence type="ECO:0000259" key="1">
    <source>
        <dbReference type="Pfam" id="PF09995"/>
    </source>
</evidence>
<sequence>MLGIRSAIARQIRGLLSDPTNPRIEMAHDGSGLFSPDSVAWRVHIDVTGMMVGGIAALMLQMLHPKVLAGVWDHSGFRDDMNARLRGTARFIAQTTFETRASAAAQIARVRHIHDKVAGTLPDGTPYSANDPHLLAWVHVAEATSFLDGWIRYGEPGMSIADQDRYFAEMAVMAEMLGADPVPRSRAEAEAIIAAFLPELKADERSREVLHLLLHQPPPSLMLLPFQTLTMNAAIELLPDWARHMHGLGTPTLTKPAIRLGTRGIAETVRWALRD</sequence>
<evidence type="ECO:0000313" key="2">
    <source>
        <dbReference type="EMBL" id="QDZ08136.1"/>
    </source>
</evidence>
<accession>A0A5B8LJJ4</accession>
<dbReference type="GO" id="GO:0016491">
    <property type="term" value="F:oxidoreductase activity"/>
    <property type="evidence" value="ECO:0007669"/>
    <property type="project" value="InterPro"/>
</dbReference>
<dbReference type="PANTHER" id="PTHR36151:SF3">
    <property type="entry name" value="ER-BOUND OXYGENASE MPAB_MPAB'_RUBBER OXYGENASE CATALYTIC DOMAIN-CONTAINING PROTEIN"/>
    <property type="match status" value="1"/>
</dbReference>
<organism evidence="2 3">
    <name type="scientific">Sphingomonas panacisoli</name>
    <dbReference type="NCBI Taxonomy" id="1813879"/>
    <lineage>
        <taxon>Bacteria</taxon>
        <taxon>Pseudomonadati</taxon>
        <taxon>Pseudomonadota</taxon>
        <taxon>Alphaproteobacteria</taxon>
        <taxon>Sphingomonadales</taxon>
        <taxon>Sphingomonadaceae</taxon>
        <taxon>Sphingomonas</taxon>
    </lineage>
</organism>
<dbReference type="OrthoDB" id="108890at2"/>
<dbReference type="PANTHER" id="PTHR36151">
    <property type="entry name" value="BLR2777 PROTEIN"/>
    <property type="match status" value="1"/>
</dbReference>
<dbReference type="KEGG" id="spai:FPZ24_12150"/>
<evidence type="ECO:0000313" key="3">
    <source>
        <dbReference type="Proteomes" id="UP000315673"/>
    </source>
</evidence>
<keyword evidence="3" id="KW-1185">Reference proteome</keyword>
<dbReference type="RefSeq" id="WP_146572349.1">
    <property type="nucleotide sequence ID" value="NZ_CP042306.1"/>
</dbReference>